<dbReference type="SUPFAM" id="SSF159594">
    <property type="entry name" value="XCC0632-like"/>
    <property type="match status" value="1"/>
</dbReference>
<dbReference type="STRING" id="1177982.SAMN04489711_102445"/>
<dbReference type="Pfam" id="PF03886">
    <property type="entry name" value="ABC_trans_aux"/>
    <property type="match status" value="1"/>
</dbReference>
<dbReference type="AlphaFoldDB" id="A0A1I2B6N1"/>
<dbReference type="EMBL" id="FONX01000002">
    <property type="protein sequence ID" value="SFE51746.1"/>
    <property type="molecule type" value="Genomic_DNA"/>
</dbReference>
<feature type="signal peptide" evidence="1">
    <location>
        <begin position="1"/>
        <end position="25"/>
    </location>
</feature>
<feature type="domain" description="ABC-type transport auxiliary lipoprotein component" evidence="2">
    <location>
        <begin position="87"/>
        <end position="224"/>
    </location>
</feature>
<protein>
    <submittedName>
        <fullName evidence="3">Cholesterol transport system auxiliary component</fullName>
    </submittedName>
</protein>
<dbReference type="Gene3D" id="3.40.50.10610">
    <property type="entry name" value="ABC-type transport auxiliary lipoprotein component"/>
    <property type="match status" value="1"/>
</dbReference>
<organism evidence="3 4">
    <name type="scientific">Paracidovorax wautersii</name>
    <dbReference type="NCBI Taxonomy" id="1177982"/>
    <lineage>
        <taxon>Bacteria</taxon>
        <taxon>Pseudomonadati</taxon>
        <taxon>Pseudomonadota</taxon>
        <taxon>Betaproteobacteria</taxon>
        <taxon>Burkholderiales</taxon>
        <taxon>Comamonadaceae</taxon>
        <taxon>Paracidovorax</taxon>
    </lineage>
</organism>
<keyword evidence="4" id="KW-1185">Reference proteome</keyword>
<name>A0A1I2B6N1_9BURK</name>
<keyword evidence="1" id="KW-0732">Signal</keyword>
<evidence type="ECO:0000259" key="2">
    <source>
        <dbReference type="Pfam" id="PF03886"/>
    </source>
</evidence>
<gene>
    <name evidence="3" type="ORF">SAMN04489711_102445</name>
</gene>
<evidence type="ECO:0000256" key="1">
    <source>
        <dbReference type="SAM" id="SignalP"/>
    </source>
</evidence>
<dbReference type="PROSITE" id="PS51257">
    <property type="entry name" value="PROKAR_LIPOPROTEIN"/>
    <property type="match status" value="1"/>
</dbReference>
<accession>A0A1I2B6N1</accession>
<dbReference type="RefSeq" id="WP_092938166.1">
    <property type="nucleotide sequence ID" value="NZ_FONX01000002.1"/>
</dbReference>
<proteinExistence type="predicted"/>
<feature type="chain" id="PRO_5011520947" evidence="1">
    <location>
        <begin position="26"/>
        <end position="233"/>
    </location>
</feature>
<dbReference type="InterPro" id="IPR005586">
    <property type="entry name" value="ABC_trans_aux"/>
</dbReference>
<reference evidence="4" key="1">
    <citation type="submission" date="2016-10" db="EMBL/GenBank/DDBJ databases">
        <authorList>
            <person name="Varghese N."/>
            <person name="Submissions S."/>
        </authorList>
    </citation>
    <scope>NUCLEOTIDE SEQUENCE [LARGE SCALE GENOMIC DNA]</scope>
    <source>
        <strain evidence="4">DSM 27981</strain>
    </source>
</reference>
<evidence type="ECO:0000313" key="4">
    <source>
        <dbReference type="Proteomes" id="UP000199119"/>
    </source>
</evidence>
<evidence type="ECO:0000313" key="3">
    <source>
        <dbReference type="EMBL" id="SFE51746.1"/>
    </source>
</evidence>
<sequence>MLTIKNIAKSAGGMRARAVFCLSLAAALAGCSVLPDPPKRAEVYDFGPGLPTVASPTASAGAATATPAALPPLALAEVSTTGMPEGSTALLYRLDYANAQQLRPYAQTRWSQPPAQLVQQALRDELGQRRAVLLGESGVGQLLDNGRPPTVVRAQLEEFSQVFSAPGTSTGLVRLRVSVADSTTAGEKLVAQRVFTVQRPAPTADAVGGTRALAEAARQASAEVERWLEQLGR</sequence>
<dbReference type="Proteomes" id="UP000199119">
    <property type="component" value="Unassembled WGS sequence"/>
</dbReference>
<dbReference type="OrthoDB" id="5568302at2"/>